<dbReference type="GO" id="GO:0003724">
    <property type="term" value="F:RNA helicase activity"/>
    <property type="evidence" value="ECO:0007669"/>
    <property type="project" value="UniProtKB-EC"/>
</dbReference>
<accession>A0AAW1T0P8</accession>
<evidence type="ECO:0000256" key="3">
    <source>
        <dbReference type="ARBA" id="ARBA00022801"/>
    </source>
</evidence>
<feature type="compositionally biased region" description="Basic residues" evidence="7">
    <location>
        <begin position="661"/>
        <end position="671"/>
    </location>
</feature>
<protein>
    <recommendedName>
        <fullName evidence="1">RNA helicase</fullName>
        <ecNumber evidence="1">3.6.4.13</ecNumber>
    </recommendedName>
</protein>
<dbReference type="Gene3D" id="3.40.50.300">
    <property type="entry name" value="P-loop containing nucleotide triphosphate hydrolases"/>
    <property type="match status" value="2"/>
</dbReference>
<dbReference type="InterPro" id="IPR001650">
    <property type="entry name" value="Helicase_C-like"/>
</dbReference>
<evidence type="ECO:0000256" key="1">
    <source>
        <dbReference type="ARBA" id="ARBA00012552"/>
    </source>
</evidence>
<dbReference type="CDD" id="cd18787">
    <property type="entry name" value="SF2_C_DEAD"/>
    <property type="match status" value="1"/>
</dbReference>
<evidence type="ECO:0000259" key="8">
    <source>
        <dbReference type="PROSITE" id="PS51192"/>
    </source>
</evidence>
<proteinExistence type="predicted"/>
<dbReference type="Pfam" id="PF00270">
    <property type="entry name" value="DEAD"/>
    <property type="match status" value="1"/>
</dbReference>
<dbReference type="InterPro" id="IPR014014">
    <property type="entry name" value="RNA_helicase_DEAD_Q_motif"/>
</dbReference>
<keyword evidence="4" id="KW-0347">Helicase</keyword>
<keyword evidence="12" id="KW-1185">Reference proteome</keyword>
<dbReference type="SUPFAM" id="SSF52540">
    <property type="entry name" value="P-loop containing nucleoside triphosphate hydrolases"/>
    <property type="match status" value="1"/>
</dbReference>
<feature type="compositionally biased region" description="Low complexity" evidence="7">
    <location>
        <begin position="874"/>
        <end position="889"/>
    </location>
</feature>
<evidence type="ECO:0000256" key="2">
    <source>
        <dbReference type="ARBA" id="ARBA00022741"/>
    </source>
</evidence>
<dbReference type="SMART" id="SM00490">
    <property type="entry name" value="HELICc"/>
    <property type="match status" value="1"/>
</dbReference>
<dbReference type="Proteomes" id="UP001485043">
    <property type="component" value="Unassembled WGS sequence"/>
</dbReference>
<dbReference type="PROSITE" id="PS51194">
    <property type="entry name" value="HELICASE_CTER"/>
    <property type="match status" value="1"/>
</dbReference>
<feature type="domain" description="Helicase C-terminal" evidence="9">
    <location>
        <begin position="483"/>
        <end position="646"/>
    </location>
</feature>
<feature type="region of interest" description="Disordered" evidence="7">
    <location>
        <begin position="860"/>
        <end position="926"/>
    </location>
</feature>
<feature type="compositionally biased region" description="Basic and acidic residues" evidence="7">
    <location>
        <begin position="21"/>
        <end position="31"/>
    </location>
</feature>
<feature type="domain" description="Helicase ATP-binding" evidence="8">
    <location>
        <begin position="297"/>
        <end position="472"/>
    </location>
</feature>
<dbReference type="GO" id="GO:0005524">
    <property type="term" value="F:ATP binding"/>
    <property type="evidence" value="ECO:0007669"/>
    <property type="project" value="UniProtKB-KW"/>
</dbReference>
<keyword evidence="3" id="KW-0378">Hydrolase</keyword>
<comment type="caution">
    <text evidence="11">The sequence shown here is derived from an EMBL/GenBank/DDBJ whole genome shotgun (WGS) entry which is preliminary data.</text>
</comment>
<dbReference type="AlphaFoldDB" id="A0AAW1T0P8"/>
<evidence type="ECO:0000256" key="6">
    <source>
        <dbReference type="PROSITE-ProRule" id="PRU00552"/>
    </source>
</evidence>
<dbReference type="GO" id="GO:0016787">
    <property type="term" value="F:hydrolase activity"/>
    <property type="evidence" value="ECO:0007669"/>
    <property type="project" value="UniProtKB-KW"/>
</dbReference>
<dbReference type="FunFam" id="3.40.50.300:FF:000079">
    <property type="entry name" value="probable ATP-dependent RNA helicase DDX17"/>
    <property type="match status" value="1"/>
</dbReference>
<evidence type="ECO:0000256" key="7">
    <source>
        <dbReference type="SAM" id="MobiDB-lite"/>
    </source>
</evidence>
<evidence type="ECO:0000256" key="5">
    <source>
        <dbReference type="ARBA" id="ARBA00022840"/>
    </source>
</evidence>
<dbReference type="PANTHER" id="PTHR47958">
    <property type="entry name" value="ATP-DEPENDENT RNA HELICASE DBP3"/>
    <property type="match status" value="1"/>
</dbReference>
<dbReference type="PROSITE" id="PS00039">
    <property type="entry name" value="DEAD_ATP_HELICASE"/>
    <property type="match status" value="1"/>
</dbReference>
<evidence type="ECO:0000256" key="4">
    <source>
        <dbReference type="ARBA" id="ARBA00022806"/>
    </source>
</evidence>
<dbReference type="GO" id="GO:0003676">
    <property type="term" value="F:nucleic acid binding"/>
    <property type="evidence" value="ECO:0007669"/>
    <property type="project" value="InterPro"/>
</dbReference>
<dbReference type="InterPro" id="IPR011545">
    <property type="entry name" value="DEAD/DEAH_box_helicase_dom"/>
</dbReference>
<feature type="short sequence motif" description="Q motif" evidence="6">
    <location>
        <begin position="266"/>
        <end position="294"/>
    </location>
</feature>
<evidence type="ECO:0000313" key="11">
    <source>
        <dbReference type="EMBL" id="KAK9863074.1"/>
    </source>
</evidence>
<evidence type="ECO:0000259" key="9">
    <source>
        <dbReference type="PROSITE" id="PS51194"/>
    </source>
</evidence>
<feature type="region of interest" description="Disordered" evidence="7">
    <location>
        <begin position="722"/>
        <end position="768"/>
    </location>
</feature>
<sequence>MSAQKRSFPYATPVPEFELKRRDLGTTHVGREATQPRIYESSLAMQYEQPASGTNFGSWTEPQIKAFLDQRGEDFDDCNTFPALVERARECELATGPPTQQPETEAIQEDEDDPLEAFMAEINQTAQSEASVKPAEKRVDIELDEDADNVADFMEARRQRSQMRAAAAINADGNNSDDEVYAAAAAAEDGVEAEYDMNDNLVVHGGKRSIEPLPPVDHAEIVYDDFAKDFFEEPEALKALTPAEVHTMRRQLGVKVTGFGAPKPVKTFAQCGFDSALLTAIIRAGYKEPTAIQAQAMPAALSGRDILGIAKTGSGKTATFVLPLMVHIMDQPELEKGAGPIGVIAAPTRELAEQIHKESRKFAKPYNLRICAAFGGLSKYEQFKDLKGGSEVAVCTPGRLIDLLKMKACTMQRATYLVLDEADRMFDMGFEGQVRSLISQIRPDRQTLMFSATMPGRMERLARDALTSPLRISVGEIGAANEDIKQVAEVVADEAGKQAWLLSHLPSFIDHGDVLVFAGQKARVDELTDKLKVLNFRAAAIHGDLDQHARMEALNAFKSGKVHVLVATDVASRGLDIKSVRSVVNYDPPKDTDAYVHRVGRTGRAGDKDGTAYTILTPKDPRFAGELVQVLAASNQEVPQAIHDLAMKHGRFRKGQIGGKGKGKGAGRGRKAQVGGAGLGFGAPTAAPGKPSMAGFAPAAVPASPADAGGMQGFARSNMESNENLSAAAPPIAPAPAPPLPPLPPGVPAASWTPPLPPSATQAGARSEMRQMQRGKFQKGFVSSGTQGGDLNARATIVAPKQQPGRSLMPAPMPVSALPLAPAAAAAFSPAFHAAPAGPPAADQAISAAQAIAARLSASASGGAQPSLPPAPAQPAAAFSFQPPYAAAQPERRRADAEPDTASYNQQPYQYPTQPGAAAATSTTKGTLFLTRQALRRKVL</sequence>
<dbReference type="InterPro" id="IPR014001">
    <property type="entry name" value="Helicase_ATP-bd"/>
</dbReference>
<gene>
    <name evidence="11" type="ORF">WJX84_008823</name>
</gene>
<feature type="region of interest" description="Disordered" evidence="7">
    <location>
        <begin position="649"/>
        <end position="677"/>
    </location>
</feature>
<evidence type="ECO:0000313" key="12">
    <source>
        <dbReference type="Proteomes" id="UP001485043"/>
    </source>
</evidence>
<feature type="compositionally biased region" description="Low complexity" evidence="7">
    <location>
        <begin position="906"/>
        <end position="926"/>
    </location>
</feature>
<feature type="domain" description="DEAD-box RNA helicase Q" evidence="10">
    <location>
        <begin position="266"/>
        <end position="294"/>
    </location>
</feature>
<name>A0AAW1T0P8_9CHLO</name>
<feature type="compositionally biased region" description="Pro residues" evidence="7">
    <location>
        <begin position="731"/>
        <end position="747"/>
    </location>
</feature>
<feature type="region of interest" description="Disordered" evidence="7">
    <location>
        <begin position="21"/>
        <end position="58"/>
    </location>
</feature>
<dbReference type="EMBL" id="JALJOV010000520">
    <property type="protein sequence ID" value="KAK9863074.1"/>
    <property type="molecule type" value="Genomic_DNA"/>
</dbReference>
<dbReference type="InterPro" id="IPR027417">
    <property type="entry name" value="P-loop_NTPase"/>
</dbReference>
<dbReference type="Pfam" id="PF00271">
    <property type="entry name" value="Helicase_C"/>
    <property type="match status" value="1"/>
</dbReference>
<dbReference type="EC" id="3.6.4.13" evidence="1"/>
<reference evidence="11 12" key="1">
    <citation type="journal article" date="2024" name="Nat. Commun.">
        <title>Phylogenomics reveals the evolutionary origins of lichenization in chlorophyte algae.</title>
        <authorList>
            <person name="Puginier C."/>
            <person name="Libourel C."/>
            <person name="Otte J."/>
            <person name="Skaloud P."/>
            <person name="Haon M."/>
            <person name="Grisel S."/>
            <person name="Petersen M."/>
            <person name="Berrin J.G."/>
            <person name="Delaux P.M."/>
            <person name="Dal Grande F."/>
            <person name="Keller J."/>
        </authorList>
    </citation>
    <scope>NUCLEOTIDE SEQUENCE [LARGE SCALE GENOMIC DNA]</scope>
    <source>
        <strain evidence="11 12">SAG 2523</strain>
    </source>
</reference>
<evidence type="ECO:0000259" key="10">
    <source>
        <dbReference type="PROSITE" id="PS51195"/>
    </source>
</evidence>
<feature type="compositionally biased region" description="Polar residues" evidence="7">
    <location>
        <begin position="49"/>
        <end position="58"/>
    </location>
</feature>
<keyword evidence="2" id="KW-0547">Nucleotide-binding</keyword>
<dbReference type="PROSITE" id="PS51195">
    <property type="entry name" value="Q_MOTIF"/>
    <property type="match status" value="1"/>
</dbReference>
<dbReference type="InterPro" id="IPR000629">
    <property type="entry name" value="RNA-helicase_DEAD-box_CS"/>
</dbReference>
<organism evidence="11 12">
    <name type="scientific">Apatococcus fuscideae</name>
    <dbReference type="NCBI Taxonomy" id="2026836"/>
    <lineage>
        <taxon>Eukaryota</taxon>
        <taxon>Viridiplantae</taxon>
        <taxon>Chlorophyta</taxon>
        <taxon>core chlorophytes</taxon>
        <taxon>Trebouxiophyceae</taxon>
        <taxon>Chlorellales</taxon>
        <taxon>Chlorellaceae</taxon>
        <taxon>Apatococcus</taxon>
    </lineage>
</organism>
<keyword evidence="5" id="KW-0067">ATP-binding</keyword>
<dbReference type="PROSITE" id="PS51192">
    <property type="entry name" value="HELICASE_ATP_BIND_1"/>
    <property type="match status" value="1"/>
</dbReference>
<dbReference type="SMART" id="SM00487">
    <property type="entry name" value="DEXDc"/>
    <property type="match status" value="1"/>
</dbReference>